<dbReference type="AlphaFoldDB" id="A0A9Y3VF64"/>
<dbReference type="GO" id="GO:0016020">
    <property type="term" value="C:membrane"/>
    <property type="evidence" value="ECO:0007669"/>
    <property type="project" value="UniProtKB-SubCell"/>
</dbReference>
<dbReference type="Proteomes" id="UP000695023">
    <property type="component" value="Unplaced"/>
</dbReference>
<evidence type="ECO:0000313" key="8">
    <source>
        <dbReference type="Proteomes" id="UP000695023"/>
    </source>
</evidence>
<name>A0A9Y3VF64_9CICH</name>
<dbReference type="RefSeq" id="XP_005734907.1">
    <property type="nucleotide sequence ID" value="XM_005734850.1"/>
</dbReference>
<accession>A0A9Y3VF64</accession>
<dbReference type="SUPFAM" id="SSF48726">
    <property type="entry name" value="Immunoglobulin"/>
    <property type="match status" value="2"/>
</dbReference>
<dbReference type="InterPro" id="IPR015631">
    <property type="entry name" value="CD2/SLAM_rcpt"/>
</dbReference>
<keyword evidence="5" id="KW-1133">Transmembrane helix</keyword>
<evidence type="ECO:0000259" key="7">
    <source>
        <dbReference type="PROSITE" id="PS50835"/>
    </source>
</evidence>
<dbReference type="Gene3D" id="2.60.40.10">
    <property type="entry name" value="Immunoglobulins"/>
    <property type="match status" value="1"/>
</dbReference>
<evidence type="ECO:0000256" key="2">
    <source>
        <dbReference type="ARBA" id="ARBA00022729"/>
    </source>
</evidence>
<feature type="signal peptide" evidence="6">
    <location>
        <begin position="1"/>
        <end position="20"/>
    </location>
</feature>
<keyword evidence="3 5" id="KW-0472">Membrane</keyword>
<dbReference type="PROSITE" id="PS50835">
    <property type="entry name" value="IG_LIKE"/>
    <property type="match status" value="1"/>
</dbReference>
<keyword evidence="4" id="KW-0325">Glycoprotein</keyword>
<dbReference type="InterPro" id="IPR007110">
    <property type="entry name" value="Ig-like_dom"/>
</dbReference>
<dbReference type="InterPro" id="IPR003599">
    <property type="entry name" value="Ig_sub"/>
</dbReference>
<evidence type="ECO:0000256" key="5">
    <source>
        <dbReference type="SAM" id="Phobius"/>
    </source>
</evidence>
<evidence type="ECO:0000256" key="6">
    <source>
        <dbReference type="SAM" id="SignalP"/>
    </source>
</evidence>
<feature type="domain" description="Ig-like" evidence="7">
    <location>
        <begin position="314"/>
        <end position="401"/>
    </location>
</feature>
<dbReference type="InterPro" id="IPR013783">
    <property type="entry name" value="Ig-like_fold"/>
</dbReference>
<dbReference type="Pfam" id="PF13927">
    <property type="entry name" value="Ig_3"/>
    <property type="match status" value="1"/>
</dbReference>
<keyword evidence="8" id="KW-1185">Reference proteome</keyword>
<evidence type="ECO:0000313" key="9">
    <source>
        <dbReference type="RefSeq" id="XP_005734907.1"/>
    </source>
</evidence>
<feature type="transmembrane region" description="Helical" evidence="5">
    <location>
        <begin position="457"/>
        <end position="480"/>
    </location>
</feature>
<dbReference type="GeneID" id="102212246"/>
<keyword evidence="5" id="KW-0812">Transmembrane</keyword>
<gene>
    <name evidence="9" type="primary">LOC102212246</name>
</gene>
<dbReference type="InterPro" id="IPR036179">
    <property type="entry name" value="Ig-like_dom_sf"/>
</dbReference>
<reference evidence="9" key="1">
    <citation type="submission" date="2025-08" db="UniProtKB">
        <authorList>
            <consortium name="RefSeq"/>
        </authorList>
    </citation>
    <scope>IDENTIFICATION</scope>
</reference>
<keyword evidence="2 6" id="KW-0732">Signal</keyword>
<dbReference type="PANTHER" id="PTHR12080">
    <property type="entry name" value="SIGNALING LYMPHOCYTIC ACTIVATION MOLECULE"/>
    <property type="match status" value="1"/>
</dbReference>
<organism evidence="8 9">
    <name type="scientific">Pundamilia nyererei</name>
    <dbReference type="NCBI Taxonomy" id="303518"/>
    <lineage>
        <taxon>Eukaryota</taxon>
        <taxon>Metazoa</taxon>
        <taxon>Chordata</taxon>
        <taxon>Craniata</taxon>
        <taxon>Vertebrata</taxon>
        <taxon>Euteleostomi</taxon>
        <taxon>Actinopterygii</taxon>
        <taxon>Neopterygii</taxon>
        <taxon>Teleostei</taxon>
        <taxon>Neoteleostei</taxon>
        <taxon>Acanthomorphata</taxon>
        <taxon>Ovalentaria</taxon>
        <taxon>Cichlomorphae</taxon>
        <taxon>Cichliformes</taxon>
        <taxon>Cichlidae</taxon>
        <taxon>African cichlids</taxon>
        <taxon>Pseudocrenilabrinae</taxon>
        <taxon>Haplochromini</taxon>
        <taxon>Pundamilia</taxon>
    </lineage>
</organism>
<protein>
    <submittedName>
        <fullName evidence="9">Uncharacterized protein LOC102212246</fullName>
    </submittedName>
</protein>
<feature type="chain" id="PRO_5041400015" evidence="6">
    <location>
        <begin position="21"/>
        <end position="511"/>
    </location>
</feature>
<dbReference type="SMART" id="SM00409">
    <property type="entry name" value="IG"/>
    <property type="match status" value="2"/>
</dbReference>
<evidence type="ECO:0000256" key="1">
    <source>
        <dbReference type="ARBA" id="ARBA00004370"/>
    </source>
</evidence>
<evidence type="ECO:0000256" key="3">
    <source>
        <dbReference type="ARBA" id="ARBA00023136"/>
    </source>
</evidence>
<dbReference type="PANTHER" id="PTHR12080:SF48">
    <property type="entry name" value="IMMUNOGLOBULIN SUBTYPE DOMAIN-CONTAINING PROTEIN"/>
    <property type="match status" value="1"/>
</dbReference>
<comment type="subcellular location">
    <subcellularLocation>
        <location evidence="1">Membrane</location>
    </subcellularLocation>
</comment>
<evidence type="ECO:0000256" key="4">
    <source>
        <dbReference type="ARBA" id="ARBA00023180"/>
    </source>
</evidence>
<proteinExistence type="predicted"/>
<sequence length="511" mass="57260">MTCFRFIELLLFLLFSNVYSEESEPIFKAEREVIQLGNCFAMDYIVVYRSASEGDQLLGNSSNKNMPNTPPADLQGRTHISDDPNLLGFQISNLTHLDSGIYRRECWKNQTIINQKTQQLTVCKEQIESEDIIVSKDGKGTEILCNNNAIGSEGTSVRWYHEMYPSYEPTLFLDSSVSLKPLVKELAGVVDVRDNGALLVFNNMLQKTTHFKCVVMKGVNCLSFQTMHPPDESESKDVFVSLGDRVLLNCSIDEGDQAWETPLGRIDSNTRGSPIYISADDFSLVIPAISADYIGDYSCISLSREMHYALFLCPKNKLQEKVADEGENVSLMCDSGQEVSAIVQWHRYGLTGHYEIIHDSQDKTVPIPKDLRGRVTLSEDGTLLTINDLKVSDGGKYICAVVKTLDFAGNYMDYDTEYDDKGTEEDETDKKWTESLECIFKQEITLNLPSSSPPPHMPYVVVAVVVLLVVAGVIVTVIVIKKKARPLPLQREATLYVKMDMDPGCTEKMID</sequence>